<keyword evidence="3" id="KW-1185">Reference proteome</keyword>
<organism evidence="2 3">
    <name type="scientific">Methylobacterium nonmethylotrophicum</name>
    <dbReference type="NCBI Taxonomy" id="1141884"/>
    <lineage>
        <taxon>Bacteria</taxon>
        <taxon>Pseudomonadati</taxon>
        <taxon>Pseudomonadota</taxon>
        <taxon>Alphaproteobacteria</taxon>
        <taxon>Hyphomicrobiales</taxon>
        <taxon>Methylobacteriaceae</taxon>
        <taxon>Methylobacterium</taxon>
    </lineage>
</organism>
<feature type="region of interest" description="Disordered" evidence="1">
    <location>
        <begin position="49"/>
        <end position="81"/>
    </location>
</feature>
<proteinExistence type="predicted"/>
<dbReference type="AlphaFoldDB" id="A0A4Z0NEH3"/>
<gene>
    <name evidence="2" type="ORF">EU555_34720</name>
</gene>
<protein>
    <submittedName>
        <fullName evidence="2">Uncharacterized protein</fullName>
    </submittedName>
</protein>
<feature type="compositionally biased region" description="Polar residues" evidence="1">
    <location>
        <begin position="49"/>
        <end position="67"/>
    </location>
</feature>
<evidence type="ECO:0000313" key="2">
    <source>
        <dbReference type="EMBL" id="TGD92500.1"/>
    </source>
</evidence>
<name>A0A4Z0NEH3_9HYPH</name>
<dbReference type="Proteomes" id="UP000297535">
    <property type="component" value="Unassembled WGS sequence"/>
</dbReference>
<comment type="caution">
    <text evidence="2">The sequence shown here is derived from an EMBL/GenBank/DDBJ whole genome shotgun (WGS) entry which is preliminary data.</text>
</comment>
<dbReference type="EMBL" id="SRLB01000061">
    <property type="protein sequence ID" value="TGD92500.1"/>
    <property type="molecule type" value="Genomic_DNA"/>
</dbReference>
<evidence type="ECO:0000256" key="1">
    <source>
        <dbReference type="SAM" id="MobiDB-lite"/>
    </source>
</evidence>
<evidence type="ECO:0000313" key="3">
    <source>
        <dbReference type="Proteomes" id="UP000297535"/>
    </source>
</evidence>
<reference evidence="2 3" key="1">
    <citation type="submission" date="2019-04" db="EMBL/GenBank/DDBJ databases">
        <authorList>
            <person name="Feng G."/>
            <person name="Zhu H."/>
        </authorList>
    </citation>
    <scope>NUCLEOTIDE SEQUENCE [LARGE SCALE GENOMIC DNA]</scope>
    <source>
        <strain evidence="2 3">6HR-1</strain>
    </source>
</reference>
<sequence length="81" mass="8756">MANVGHDLTSYFVALVEIHAAARWLWPALVERLVTESLTVKATRKHGSTSVDRALNAQSRSPASFSPQGIWCSPGSGRGLH</sequence>
<dbReference type="RefSeq" id="WP_135419860.1">
    <property type="nucleotide sequence ID" value="NZ_SRLB01000061.1"/>
</dbReference>
<accession>A0A4Z0NEH3</accession>